<evidence type="ECO:0000256" key="2">
    <source>
        <dbReference type="ARBA" id="ARBA00007935"/>
    </source>
</evidence>
<feature type="transmembrane region" description="Helical" evidence="8">
    <location>
        <begin position="114"/>
        <end position="142"/>
    </location>
</feature>
<dbReference type="PANTHER" id="PTHR30472:SF70">
    <property type="entry name" value="MOLYBDATE IMPORT SYSTEM PERMEASE PROTEIN MOLB"/>
    <property type="match status" value="1"/>
</dbReference>
<dbReference type="SUPFAM" id="SSF81345">
    <property type="entry name" value="ABC transporter involved in vitamin B12 uptake, BtuC"/>
    <property type="match status" value="1"/>
</dbReference>
<dbReference type="CDD" id="cd06550">
    <property type="entry name" value="TM_ABC_iron-siderophores_like"/>
    <property type="match status" value="1"/>
</dbReference>
<feature type="transmembrane region" description="Helical" evidence="8">
    <location>
        <begin position="207"/>
        <end position="228"/>
    </location>
</feature>
<keyword evidence="6 8" id="KW-1133">Transmembrane helix</keyword>
<feature type="transmembrane region" description="Helical" evidence="8">
    <location>
        <begin position="73"/>
        <end position="94"/>
    </location>
</feature>
<evidence type="ECO:0000256" key="6">
    <source>
        <dbReference type="ARBA" id="ARBA00022989"/>
    </source>
</evidence>
<keyword evidence="7 8" id="KW-0472">Membrane</keyword>
<dbReference type="FunFam" id="1.10.3470.10:FF:000001">
    <property type="entry name" value="Vitamin B12 ABC transporter permease BtuC"/>
    <property type="match status" value="1"/>
</dbReference>
<feature type="transmembrane region" description="Helical" evidence="8">
    <location>
        <begin position="248"/>
        <end position="274"/>
    </location>
</feature>
<evidence type="ECO:0000256" key="1">
    <source>
        <dbReference type="ARBA" id="ARBA00004651"/>
    </source>
</evidence>
<name>A0A212KEY6_9FIRM</name>
<comment type="subcellular location">
    <subcellularLocation>
        <location evidence="1">Cell membrane</location>
        <topology evidence="1">Multi-pass membrane protein</topology>
    </subcellularLocation>
</comment>
<keyword evidence="4" id="KW-1003">Cell membrane</keyword>
<dbReference type="GO" id="GO:0022857">
    <property type="term" value="F:transmembrane transporter activity"/>
    <property type="evidence" value="ECO:0007669"/>
    <property type="project" value="InterPro"/>
</dbReference>
<dbReference type="AlphaFoldDB" id="A0A212KEY6"/>
<evidence type="ECO:0000256" key="8">
    <source>
        <dbReference type="SAM" id="Phobius"/>
    </source>
</evidence>
<gene>
    <name evidence="9" type="ORF">KL86CLO1_12899</name>
</gene>
<dbReference type="GO" id="GO:0005886">
    <property type="term" value="C:plasma membrane"/>
    <property type="evidence" value="ECO:0007669"/>
    <property type="project" value="UniProtKB-SubCell"/>
</dbReference>
<sequence>MEVVARSNRKKRLIILALCLLLLAVCALSVTVGRYPVPLRELGGMLLSKFVSIEPFWTSTMEKVLFNVRLPRLAMACLVGCALSTAGCAYQGVFQNPMASPDILGASKGAAFGAALAILLGAGGAIVMGAAFLSGLLSLALVLLASARAKGKRVVNLILAGIIVSSLFEAGTSYIKLVADPSDTLPSITYWLMGSIAGATGRELTFVFWPVLAGSVVLFLLRWQLGILTLGEDEARAMGVNAPAVRMAVLLCATLLTAVSVSTAGVISWVGLVVPHLARRLVGSNYRYLMPASMVLGSLFLLVVDGISRNLLLTEIPLGILTAVVGAPFFLYLMTRGGGEV</sequence>
<evidence type="ECO:0000256" key="5">
    <source>
        <dbReference type="ARBA" id="ARBA00022692"/>
    </source>
</evidence>
<keyword evidence="5 8" id="KW-0812">Transmembrane</keyword>
<dbReference type="Gene3D" id="1.10.3470.10">
    <property type="entry name" value="ABC transporter involved in vitamin B12 uptake, BtuC"/>
    <property type="match status" value="1"/>
</dbReference>
<dbReference type="EMBL" id="FLUN01000001">
    <property type="protein sequence ID" value="SBW10304.1"/>
    <property type="molecule type" value="Genomic_DNA"/>
</dbReference>
<dbReference type="PANTHER" id="PTHR30472">
    <property type="entry name" value="FERRIC ENTEROBACTIN TRANSPORT SYSTEM PERMEASE PROTEIN"/>
    <property type="match status" value="1"/>
</dbReference>
<dbReference type="InterPro" id="IPR000522">
    <property type="entry name" value="ABC_transptr_permease_BtuC"/>
</dbReference>
<dbReference type="GO" id="GO:0033214">
    <property type="term" value="P:siderophore-iron import into cell"/>
    <property type="evidence" value="ECO:0007669"/>
    <property type="project" value="TreeGrafter"/>
</dbReference>
<protein>
    <submittedName>
        <fullName evidence="9">Iron chelate uptake ABC transporter, FeCT family, permease protein</fullName>
    </submittedName>
</protein>
<accession>A0A212KEY6</accession>
<organism evidence="9">
    <name type="scientific">uncultured Eubacteriales bacterium</name>
    <dbReference type="NCBI Taxonomy" id="172733"/>
    <lineage>
        <taxon>Bacteria</taxon>
        <taxon>Bacillati</taxon>
        <taxon>Bacillota</taxon>
        <taxon>Clostridia</taxon>
        <taxon>Eubacteriales</taxon>
        <taxon>environmental samples</taxon>
    </lineage>
</organism>
<proteinExistence type="inferred from homology"/>
<dbReference type="InterPro" id="IPR037294">
    <property type="entry name" value="ABC_BtuC-like"/>
</dbReference>
<evidence type="ECO:0000256" key="7">
    <source>
        <dbReference type="ARBA" id="ARBA00023136"/>
    </source>
</evidence>
<reference evidence="9" key="1">
    <citation type="submission" date="2016-04" db="EMBL/GenBank/DDBJ databases">
        <authorList>
            <person name="Evans L.H."/>
            <person name="Alamgir A."/>
            <person name="Owens N."/>
            <person name="Weber N.D."/>
            <person name="Virtaneva K."/>
            <person name="Barbian K."/>
            <person name="Babar A."/>
            <person name="Rosenke K."/>
        </authorList>
    </citation>
    <scope>NUCLEOTIDE SEQUENCE</scope>
    <source>
        <strain evidence="9">86</strain>
    </source>
</reference>
<comment type="similarity">
    <text evidence="2">Belongs to the binding-protein-dependent transport system permease family. FecCD subfamily.</text>
</comment>
<evidence type="ECO:0000313" key="9">
    <source>
        <dbReference type="EMBL" id="SBW10304.1"/>
    </source>
</evidence>
<feature type="transmembrane region" description="Helical" evidence="8">
    <location>
        <begin position="316"/>
        <end position="335"/>
    </location>
</feature>
<feature type="transmembrane region" description="Helical" evidence="8">
    <location>
        <begin position="154"/>
        <end position="175"/>
    </location>
</feature>
<evidence type="ECO:0000256" key="3">
    <source>
        <dbReference type="ARBA" id="ARBA00022448"/>
    </source>
</evidence>
<evidence type="ECO:0000256" key="4">
    <source>
        <dbReference type="ARBA" id="ARBA00022475"/>
    </source>
</evidence>
<keyword evidence="3" id="KW-0813">Transport</keyword>
<feature type="transmembrane region" description="Helical" evidence="8">
    <location>
        <begin position="286"/>
        <end position="304"/>
    </location>
</feature>
<dbReference type="Pfam" id="PF01032">
    <property type="entry name" value="FecCD"/>
    <property type="match status" value="1"/>
</dbReference>